<feature type="region of interest" description="Disordered" evidence="6">
    <location>
        <begin position="1036"/>
        <end position="1069"/>
    </location>
</feature>
<sequence>MSLFSDINGADAIQVLDEPPTAIEFSRLIHISRPVIITGFKTAATRKWNKQYLAKQMGSTRKISVAVTPNGRADAITRGPDGKLYFVEPDVQQMTMEALLNKLGGDNNCAESEICYLQSQNGNLYSASASVSEFEPLLPDVPQNIPWATEALGEGPDAVNVWCGDERSVTSIHSDPYENIYTVVCGQKHFFLLPPTDGWCLKERNYPHAQYKRTHSGGLEIVPTPDSKVRWSSIAEPDQPHALPDEVIPIKITLYPGESLYLPVGWWHYIKQTGFTVALNWWYDAEMRGMSWVVMNFLRNKILYKTTYLPIYNLGWILSAMPKDKSEKKRKEVEVEDVDMQDVNEEERSPKKSKKDKKKDDDEPISTENLSPIAHPLAQKKLVKKLHKTIKKASKARQVKRGVKEVVKGIRKGEKGLLVLAADINPIDIISHLPVMSEEAQIPYIFVASKEELGHASSTKRPTSCVMICPNQKKKTKRKDGEDDKDDDYKELYEECYKEVEKLDTKIRPKKIRHSHGHSKSCEDTEYYDTLHHTHSLHVYLLIPLDMPAPKSKSAAASNGAANKSKPSSRSGTATPVSSAPAKDTSEQLATFGSGKPDKAAYDAEQDKIKKEIDALQTKLNTVRDKIALATQSGTGNDRRNVLRSELDSLREQQGAGKNSRSKILEQIKALRDGVSKKGKDLQAAKAKIPFKSVAEIDAHVKNLEKQIESGNLKLADEKRALQEISTSKKNRRLLEGFQTEQDSIDADKAQIAELEKQRDDPVAQALSERYTAVKAELDELKRESDEAYAGRSKLFQERDGIQDQLRALFNEKRESAQRYRDSNDRYWTKVHEDRARRQEREKARRDAEIAERKKEQAERLLEEAKIPAFQAQIEDCQTLIDFFSGKTTGNVTYKSSSGPLLQKAELAGVPKLELRKVEDAPEGVIVRKKKGEDDEPYYVGGKTKNKNKKNSKPAASPVQETSTPATASGSLQVPLPTLAALTSLSIPPPLSNEDVPRVVEDLTTKKLWFEANQARVTAENIAKAEAEIQRLEKIDGVSTPVSEGAEIPPEPVPTPADAPAPAVPVSGEAVDGKLEAVQEAS</sequence>
<dbReference type="InterPro" id="IPR004038">
    <property type="entry name" value="Ribosomal_eL8/eL30/eS12/Gad45"/>
</dbReference>
<dbReference type="GO" id="GO:1990904">
    <property type="term" value="C:ribonucleoprotein complex"/>
    <property type="evidence" value="ECO:0007669"/>
    <property type="project" value="UniProtKB-KW"/>
</dbReference>
<dbReference type="AlphaFoldDB" id="A0A409Y6B4"/>
<feature type="compositionally biased region" description="Polar residues" evidence="6">
    <location>
        <begin position="959"/>
        <end position="971"/>
    </location>
</feature>
<keyword evidence="4" id="KW-0687">Ribonucleoprotein</keyword>
<dbReference type="GO" id="GO:0042254">
    <property type="term" value="P:ribosome biogenesis"/>
    <property type="evidence" value="ECO:0007669"/>
    <property type="project" value="InterPro"/>
</dbReference>
<dbReference type="InterPro" id="IPR004037">
    <property type="entry name" value="Ribosomal_eL8-like_CS"/>
</dbReference>
<dbReference type="GO" id="GO:0005783">
    <property type="term" value="C:endoplasmic reticulum"/>
    <property type="evidence" value="ECO:0007669"/>
    <property type="project" value="TreeGrafter"/>
</dbReference>
<evidence type="ECO:0000256" key="6">
    <source>
        <dbReference type="SAM" id="MobiDB-lite"/>
    </source>
</evidence>
<dbReference type="InterPro" id="IPR041667">
    <property type="entry name" value="Cupin_8"/>
</dbReference>
<dbReference type="GO" id="GO:0003729">
    <property type="term" value="F:mRNA binding"/>
    <property type="evidence" value="ECO:0007669"/>
    <property type="project" value="TreeGrafter"/>
</dbReference>
<accession>A0A409Y6B4</accession>
<dbReference type="PRINTS" id="PR00881">
    <property type="entry name" value="L7ARS6FAMILY"/>
</dbReference>
<feature type="region of interest" description="Disordered" evidence="6">
    <location>
        <begin position="933"/>
        <end position="971"/>
    </location>
</feature>
<dbReference type="SUPFAM" id="SSF55315">
    <property type="entry name" value="L30e-like"/>
    <property type="match status" value="1"/>
</dbReference>
<dbReference type="Pfam" id="PF01248">
    <property type="entry name" value="Ribosomal_L7Ae"/>
    <property type="match status" value="1"/>
</dbReference>
<dbReference type="InterPro" id="IPR003347">
    <property type="entry name" value="JmjC_dom"/>
</dbReference>
<evidence type="ECO:0000313" key="9">
    <source>
        <dbReference type="Proteomes" id="UP000284842"/>
    </source>
</evidence>
<feature type="region of interest" description="Disordered" evidence="6">
    <location>
        <begin position="550"/>
        <end position="599"/>
    </location>
</feature>
<dbReference type="SUPFAM" id="SSF51197">
    <property type="entry name" value="Clavaminate synthase-like"/>
    <property type="match status" value="1"/>
</dbReference>
<dbReference type="SMART" id="SM00558">
    <property type="entry name" value="JmjC"/>
    <property type="match status" value="1"/>
</dbReference>
<reference evidence="8 9" key="1">
    <citation type="journal article" date="2018" name="Evol. Lett.">
        <title>Horizontal gene cluster transfer increased hallucinogenic mushroom diversity.</title>
        <authorList>
            <person name="Reynolds H.T."/>
            <person name="Vijayakumar V."/>
            <person name="Gluck-Thaler E."/>
            <person name="Korotkin H.B."/>
            <person name="Matheny P.B."/>
            <person name="Slot J.C."/>
        </authorList>
    </citation>
    <scope>NUCLEOTIDE SEQUENCE [LARGE SCALE GENOMIC DNA]</scope>
    <source>
        <strain evidence="8 9">2629</strain>
    </source>
</reference>
<dbReference type="OrthoDB" id="2195113at2759"/>
<gene>
    <name evidence="8" type="ORF">CVT24_004000</name>
</gene>
<dbReference type="Gene3D" id="3.30.1330.30">
    <property type="match status" value="1"/>
</dbReference>
<dbReference type="Gene3D" id="2.60.120.10">
    <property type="entry name" value="Jelly Rolls"/>
    <property type="match status" value="1"/>
</dbReference>
<dbReference type="InterPro" id="IPR039604">
    <property type="entry name" value="Bfr1"/>
</dbReference>
<dbReference type="GO" id="GO:0042175">
    <property type="term" value="C:nuclear outer membrane-endoplasmic reticulum membrane network"/>
    <property type="evidence" value="ECO:0007669"/>
    <property type="project" value="TreeGrafter"/>
</dbReference>
<evidence type="ECO:0000256" key="5">
    <source>
        <dbReference type="SAM" id="Coils"/>
    </source>
</evidence>
<feature type="compositionally biased region" description="Pro residues" evidence="6">
    <location>
        <begin position="1049"/>
        <end position="1063"/>
    </location>
</feature>
<comment type="similarity">
    <text evidence="2">Belongs to the eukaryotic ribosomal protein eL8 family.</text>
</comment>
<feature type="coiled-coil region" evidence="5">
    <location>
        <begin position="701"/>
        <end position="784"/>
    </location>
</feature>
<dbReference type="PROSITE" id="PS51184">
    <property type="entry name" value="JMJC"/>
    <property type="match status" value="1"/>
</dbReference>
<organism evidence="8 9">
    <name type="scientific">Panaeolus cyanescens</name>
    <dbReference type="NCBI Taxonomy" id="181874"/>
    <lineage>
        <taxon>Eukaryota</taxon>
        <taxon>Fungi</taxon>
        <taxon>Dikarya</taxon>
        <taxon>Basidiomycota</taxon>
        <taxon>Agaricomycotina</taxon>
        <taxon>Agaricomycetes</taxon>
        <taxon>Agaricomycetidae</taxon>
        <taxon>Agaricales</taxon>
        <taxon>Agaricineae</taxon>
        <taxon>Galeropsidaceae</taxon>
        <taxon>Panaeolus</taxon>
    </lineage>
</organism>
<dbReference type="PRINTS" id="PR00883">
    <property type="entry name" value="NUCLEARHMG"/>
</dbReference>
<evidence type="ECO:0000313" key="8">
    <source>
        <dbReference type="EMBL" id="PPQ98509.1"/>
    </source>
</evidence>
<dbReference type="PROSITE" id="PS01082">
    <property type="entry name" value="RIBOSOMAL_L7AE"/>
    <property type="match status" value="1"/>
</dbReference>
<comment type="caution">
    <text evidence="8">The sequence shown here is derived from an EMBL/GenBank/DDBJ whole genome shotgun (WGS) entry which is preliminary data.</text>
</comment>
<evidence type="ECO:0000256" key="2">
    <source>
        <dbReference type="ARBA" id="ARBA00007337"/>
    </source>
</evidence>
<dbReference type="InterPro" id="IPR018492">
    <property type="entry name" value="Ribosomal_eL8/Nhp2"/>
</dbReference>
<dbReference type="InParanoid" id="A0A409Y6B4"/>
<evidence type="ECO:0000256" key="4">
    <source>
        <dbReference type="ARBA" id="ARBA00023274"/>
    </source>
</evidence>
<keyword evidence="5" id="KW-0175">Coiled coil</keyword>
<feature type="domain" description="JmjC" evidence="7">
    <location>
        <begin position="127"/>
        <end position="298"/>
    </location>
</feature>
<dbReference type="Proteomes" id="UP000284842">
    <property type="component" value="Unassembled WGS sequence"/>
</dbReference>
<evidence type="ECO:0000256" key="1">
    <source>
        <dbReference type="ARBA" id="ARBA00004604"/>
    </source>
</evidence>
<dbReference type="STRING" id="181874.A0A409Y6B4"/>
<feature type="coiled-coil region" evidence="5">
    <location>
        <begin position="841"/>
        <end position="868"/>
    </location>
</feature>
<dbReference type="GO" id="GO:0008298">
    <property type="term" value="P:intracellular mRNA localization"/>
    <property type="evidence" value="ECO:0007669"/>
    <property type="project" value="TreeGrafter"/>
</dbReference>
<dbReference type="PANTHER" id="PTHR31027">
    <property type="entry name" value="NUCLEAR SEGREGATION PROTEIN BFR1"/>
    <property type="match status" value="1"/>
</dbReference>
<protein>
    <recommendedName>
        <fullName evidence="7">JmjC domain-containing protein</fullName>
    </recommendedName>
</protein>
<dbReference type="InterPro" id="IPR002415">
    <property type="entry name" value="H/ACA_rnp_Nhp2-like"/>
</dbReference>
<comment type="subcellular location">
    <subcellularLocation>
        <location evidence="1">Nucleus</location>
        <location evidence="1">Nucleolus</location>
    </subcellularLocation>
</comment>
<dbReference type="InterPro" id="IPR014710">
    <property type="entry name" value="RmlC-like_jellyroll"/>
</dbReference>
<evidence type="ECO:0000259" key="7">
    <source>
        <dbReference type="PROSITE" id="PS51184"/>
    </source>
</evidence>
<feature type="region of interest" description="Disordered" evidence="6">
    <location>
        <begin position="328"/>
        <end position="370"/>
    </location>
</feature>
<feature type="compositionally biased region" description="Low complexity" evidence="6">
    <location>
        <begin position="550"/>
        <end position="569"/>
    </location>
</feature>
<dbReference type="GO" id="GO:0005730">
    <property type="term" value="C:nucleolus"/>
    <property type="evidence" value="ECO:0007669"/>
    <property type="project" value="UniProtKB-SubCell"/>
</dbReference>
<dbReference type="Pfam" id="PF13621">
    <property type="entry name" value="Cupin_8"/>
    <property type="match status" value="1"/>
</dbReference>
<dbReference type="PANTHER" id="PTHR31027:SF2">
    <property type="entry name" value="LEBERCILIN DOMAIN-CONTAINING PROTEIN"/>
    <property type="match status" value="1"/>
</dbReference>
<feature type="coiled-coil region" evidence="5">
    <location>
        <begin position="599"/>
        <end position="633"/>
    </location>
</feature>
<dbReference type="InterPro" id="IPR029064">
    <property type="entry name" value="Ribosomal_eL30-like_sf"/>
</dbReference>
<feature type="compositionally biased region" description="Acidic residues" evidence="6">
    <location>
        <begin position="334"/>
        <end position="345"/>
    </location>
</feature>
<name>A0A409Y6B4_9AGAR</name>
<evidence type="ECO:0000256" key="3">
    <source>
        <dbReference type="ARBA" id="ARBA00023242"/>
    </source>
</evidence>
<keyword evidence="9" id="KW-1185">Reference proteome</keyword>
<proteinExistence type="inferred from homology"/>
<keyword evidence="3" id="KW-0539">Nucleus</keyword>
<dbReference type="EMBL" id="NHTK01001382">
    <property type="protein sequence ID" value="PPQ98509.1"/>
    <property type="molecule type" value="Genomic_DNA"/>
</dbReference>